<protein>
    <recommendedName>
        <fullName evidence="4">DUF4657 domain-containing protein</fullName>
    </recommendedName>
</protein>
<evidence type="ECO:0000313" key="3">
    <source>
        <dbReference type="Proteomes" id="UP001295444"/>
    </source>
</evidence>
<name>A0AAD1TFA3_PELCU</name>
<dbReference type="Proteomes" id="UP001295444">
    <property type="component" value="Chromosome 11"/>
</dbReference>
<feature type="region of interest" description="Disordered" evidence="1">
    <location>
        <begin position="106"/>
        <end position="129"/>
    </location>
</feature>
<sequence length="523" mass="59686">MFNWHKGFFILPQWKKGKKTVDSESEVVLTHIKKLTNEYKNVVVDPHCCVDGSVLLHTDTSSDYQEAVSIKENESKLIYENNICEMGVSDSLNQLKSLFKFESEDSGVEMPSGANSPSTPKGSEKSFVMHSRDSSCDSGVLSASSSPTVGHVEMKAGPVEDMKHAFVSDIKKITNQDYTENVKESSPQSETTMEDFIECQEEELECGNENKVSTVNFFNNGLSSTMAEECKSMDDFYKDNFEDIQDLHEHNHLKRYPTSDSLDEYMDECCRLSEVNQGASKALGSGLGYLEHICQLIEKIGQLQEHNLKLQKQVFSLQKEDRMKQMREEYFGQHCSCGAASVLLTSYQESKMHFPVRRNRPHSMFVQSGNQSDLSMIPEIGVSYEKFGYKGANAQTDGRSSPSVLGLRKPLNKLKYEERNPQMWERNYNDGFSQPDQEMKKLEIHPWGRVRDLLKKTKTKNQNKLGLSSASLKRSCPQLYRPDLFTNELKRKDRNSMIVLSQNVSRENAWSSLYVLNRKEDDM</sequence>
<evidence type="ECO:0008006" key="4">
    <source>
        <dbReference type="Google" id="ProtNLM"/>
    </source>
</evidence>
<dbReference type="EMBL" id="OW240922">
    <property type="protein sequence ID" value="CAH2322012.1"/>
    <property type="molecule type" value="Genomic_DNA"/>
</dbReference>
<organism evidence="2 3">
    <name type="scientific">Pelobates cultripes</name>
    <name type="common">Western spadefoot toad</name>
    <dbReference type="NCBI Taxonomy" id="61616"/>
    <lineage>
        <taxon>Eukaryota</taxon>
        <taxon>Metazoa</taxon>
        <taxon>Chordata</taxon>
        <taxon>Craniata</taxon>
        <taxon>Vertebrata</taxon>
        <taxon>Euteleostomi</taxon>
        <taxon>Amphibia</taxon>
        <taxon>Batrachia</taxon>
        <taxon>Anura</taxon>
        <taxon>Pelobatoidea</taxon>
        <taxon>Pelobatidae</taxon>
        <taxon>Pelobates</taxon>
    </lineage>
</organism>
<keyword evidence="3" id="KW-1185">Reference proteome</keyword>
<dbReference type="AlphaFoldDB" id="A0AAD1TFA3"/>
<accession>A0AAD1TFA3</accession>
<evidence type="ECO:0000256" key="1">
    <source>
        <dbReference type="SAM" id="MobiDB-lite"/>
    </source>
</evidence>
<reference evidence="2" key="1">
    <citation type="submission" date="2022-03" db="EMBL/GenBank/DDBJ databases">
        <authorList>
            <person name="Alioto T."/>
            <person name="Alioto T."/>
            <person name="Gomez Garrido J."/>
        </authorList>
    </citation>
    <scope>NUCLEOTIDE SEQUENCE</scope>
</reference>
<evidence type="ECO:0000313" key="2">
    <source>
        <dbReference type="EMBL" id="CAH2322012.1"/>
    </source>
</evidence>
<proteinExistence type="predicted"/>
<gene>
    <name evidence="2" type="ORF">PECUL_23A053951</name>
</gene>